<gene>
    <name evidence="3" type="ORF">Cgig2_012167</name>
</gene>
<name>A0A9Q1KS15_9CARY</name>
<evidence type="ECO:0000313" key="3">
    <source>
        <dbReference type="EMBL" id="KAJ8448523.1"/>
    </source>
</evidence>
<evidence type="ECO:0000256" key="1">
    <source>
        <dbReference type="SAM" id="MobiDB-lite"/>
    </source>
</evidence>
<dbReference type="PANTHER" id="PTHR33143:SF74">
    <property type="entry name" value="VQ MOTIF-CONTAINING PROTEIN 18"/>
    <property type="match status" value="1"/>
</dbReference>
<protein>
    <recommendedName>
        <fullName evidence="2">VQ domain-containing protein</fullName>
    </recommendedName>
</protein>
<comment type="caution">
    <text evidence="3">The sequence shown here is derived from an EMBL/GenBank/DDBJ whole genome shotgun (WGS) entry which is preliminary data.</text>
</comment>
<organism evidence="3 4">
    <name type="scientific">Carnegiea gigantea</name>
    <dbReference type="NCBI Taxonomy" id="171969"/>
    <lineage>
        <taxon>Eukaryota</taxon>
        <taxon>Viridiplantae</taxon>
        <taxon>Streptophyta</taxon>
        <taxon>Embryophyta</taxon>
        <taxon>Tracheophyta</taxon>
        <taxon>Spermatophyta</taxon>
        <taxon>Magnoliopsida</taxon>
        <taxon>eudicotyledons</taxon>
        <taxon>Gunneridae</taxon>
        <taxon>Pentapetalae</taxon>
        <taxon>Caryophyllales</taxon>
        <taxon>Cactineae</taxon>
        <taxon>Cactaceae</taxon>
        <taxon>Cactoideae</taxon>
        <taxon>Echinocereeae</taxon>
        <taxon>Carnegiea</taxon>
    </lineage>
</organism>
<keyword evidence="4" id="KW-1185">Reference proteome</keyword>
<feature type="region of interest" description="Disordered" evidence="1">
    <location>
        <begin position="109"/>
        <end position="147"/>
    </location>
</feature>
<dbReference type="InterPro" id="IPR008889">
    <property type="entry name" value="VQ"/>
</dbReference>
<dbReference type="InterPro" id="IPR039607">
    <property type="entry name" value="VQ_8/17/18/20/21/25"/>
</dbReference>
<feature type="compositionally biased region" description="Basic and acidic residues" evidence="1">
    <location>
        <begin position="84"/>
        <end position="94"/>
    </location>
</feature>
<proteinExistence type="predicted"/>
<feature type="region of interest" description="Disordered" evidence="1">
    <location>
        <begin position="1"/>
        <end position="28"/>
    </location>
</feature>
<dbReference type="EMBL" id="JAKOGI010000029">
    <property type="protein sequence ID" value="KAJ8448523.1"/>
    <property type="molecule type" value="Genomic_DNA"/>
</dbReference>
<feature type="region of interest" description="Disordered" evidence="1">
    <location>
        <begin position="68"/>
        <end position="94"/>
    </location>
</feature>
<dbReference type="Pfam" id="PF05678">
    <property type="entry name" value="VQ"/>
    <property type="match status" value="1"/>
</dbReference>
<dbReference type="Proteomes" id="UP001153076">
    <property type="component" value="Unassembled WGS sequence"/>
</dbReference>
<evidence type="ECO:0000313" key="4">
    <source>
        <dbReference type="Proteomes" id="UP001153076"/>
    </source>
</evidence>
<dbReference type="OrthoDB" id="693437at2759"/>
<dbReference type="PANTHER" id="PTHR33143">
    <property type="entry name" value="F16F4.1 PROTEIN-RELATED"/>
    <property type="match status" value="1"/>
</dbReference>
<accession>A0A9Q1KS15</accession>
<feature type="compositionally biased region" description="Polar residues" evidence="1">
    <location>
        <begin position="136"/>
        <end position="145"/>
    </location>
</feature>
<evidence type="ECO:0000259" key="2">
    <source>
        <dbReference type="Pfam" id="PF05678"/>
    </source>
</evidence>
<feature type="domain" description="VQ" evidence="2">
    <location>
        <begin position="47"/>
        <end position="74"/>
    </location>
</feature>
<dbReference type="GO" id="GO:0005634">
    <property type="term" value="C:nucleus"/>
    <property type="evidence" value="ECO:0007669"/>
    <property type="project" value="TreeGrafter"/>
</dbReference>
<dbReference type="AlphaFoldDB" id="A0A9Q1KS15"/>
<sequence length="199" mass="21904">MTHMLKKQSNMGRTPPSSSSPGGALGLNRDSRMISKVQPPKIRIIHIFAPEIIKTDVANFRELVQRLTGKPDNSGKPTKKSKRAPPEAEPERMIGCDRPTMVNTKLEVMNIGGSPSSSSDHHHHQTAWRSSSSSSGDQNHNNHNASGGGYLTAFTDLDFDFNTVWPADHDCPSHLNAFVENTQHSFRGGFMKSMRSGQL</sequence>
<reference evidence="3" key="1">
    <citation type="submission" date="2022-04" db="EMBL/GenBank/DDBJ databases">
        <title>Carnegiea gigantea Genome sequencing and assembly v2.</title>
        <authorList>
            <person name="Copetti D."/>
            <person name="Sanderson M.J."/>
            <person name="Burquez A."/>
            <person name="Wojciechowski M.F."/>
        </authorList>
    </citation>
    <scope>NUCLEOTIDE SEQUENCE</scope>
    <source>
        <strain evidence="3">SGP5-SGP5p</strain>
        <tissue evidence="3">Aerial part</tissue>
    </source>
</reference>